<dbReference type="Pfam" id="PF00583">
    <property type="entry name" value="Acetyltransf_1"/>
    <property type="match status" value="1"/>
</dbReference>
<keyword evidence="5" id="KW-1185">Reference proteome</keyword>
<evidence type="ECO:0000259" key="3">
    <source>
        <dbReference type="PROSITE" id="PS51186"/>
    </source>
</evidence>
<name>A0A1I5EF19_9HYPH</name>
<dbReference type="CDD" id="cd04301">
    <property type="entry name" value="NAT_SF"/>
    <property type="match status" value="1"/>
</dbReference>
<sequence length="174" mass="19363">MAIRVAKQDDAGALAALSIEVWLHTYCRPGIPPVFAAYAQETFTPDNMAALIADKDQHLLVDGVDYAGQEGLRGYLRWSCPSKRPLPACPAAEIDTLYVRERHKGQGIGTTLLEASYADMRKAGHDAAFLVVNAENEEAVSYYLRKGFKTLGESWFEIEDGRYLNFVMQKEFGI</sequence>
<evidence type="ECO:0000256" key="2">
    <source>
        <dbReference type="ARBA" id="ARBA00023315"/>
    </source>
</evidence>
<evidence type="ECO:0000256" key="1">
    <source>
        <dbReference type="ARBA" id="ARBA00022679"/>
    </source>
</evidence>
<proteinExistence type="predicted"/>
<dbReference type="SUPFAM" id="SSF55729">
    <property type="entry name" value="Acyl-CoA N-acyltransferases (Nat)"/>
    <property type="match status" value="1"/>
</dbReference>
<accession>A0A1I5EF19</accession>
<dbReference type="InterPro" id="IPR000182">
    <property type="entry name" value="GNAT_dom"/>
</dbReference>
<dbReference type="PROSITE" id="PS51186">
    <property type="entry name" value="GNAT"/>
    <property type="match status" value="1"/>
</dbReference>
<dbReference type="PANTHER" id="PTHR43877">
    <property type="entry name" value="AMINOALKYLPHOSPHONATE N-ACETYLTRANSFERASE-RELATED-RELATED"/>
    <property type="match status" value="1"/>
</dbReference>
<organism evidence="4 5">
    <name type="scientific">Cohaesibacter marisflavi</name>
    <dbReference type="NCBI Taxonomy" id="655353"/>
    <lineage>
        <taxon>Bacteria</taxon>
        <taxon>Pseudomonadati</taxon>
        <taxon>Pseudomonadota</taxon>
        <taxon>Alphaproteobacteria</taxon>
        <taxon>Hyphomicrobiales</taxon>
        <taxon>Cohaesibacteraceae</taxon>
    </lineage>
</organism>
<dbReference type="RefSeq" id="WP_090070699.1">
    <property type="nucleotide sequence ID" value="NZ_FOVR01000003.1"/>
</dbReference>
<keyword evidence="1" id="KW-0808">Transferase</keyword>
<dbReference type="InterPro" id="IPR050832">
    <property type="entry name" value="Bact_Acetyltransf"/>
</dbReference>
<dbReference type="GO" id="GO:0005840">
    <property type="term" value="C:ribosome"/>
    <property type="evidence" value="ECO:0007669"/>
    <property type="project" value="UniProtKB-KW"/>
</dbReference>
<protein>
    <submittedName>
        <fullName evidence="4">Ribosomal protein S18 acetylase RimI</fullName>
    </submittedName>
</protein>
<keyword evidence="4" id="KW-0687">Ribonucleoprotein</keyword>
<dbReference type="OrthoDB" id="7205533at2"/>
<keyword evidence="4" id="KW-0689">Ribosomal protein</keyword>
<gene>
    <name evidence="4" type="ORF">SAMN04488056_103146</name>
</gene>
<dbReference type="Gene3D" id="3.40.630.30">
    <property type="match status" value="1"/>
</dbReference>
<dbReference type="EMBL" id="FOVR01000003">
    <property type="protein sequence ID" value="SFO09691.1"/>
    <property type="molecule type" value="Genomic_DNA"/>
</dbReference>
<evidence type="ECO:0000313" key="5">
    <source>
        <dbReference type="Proteomes" id="UP000199236"/>
    </source>
</evidence>
<dbReference type="GO" id="GO:0016747">
    <property type="term" value="F:acyltransferase activity, transferring groups other than amino-acyl groups"/>
    <property type="evidence" value="ECO:0007669"/>
    <property type="project" value="InterPro"/>
</dbReference>
<dbReference type="Proteomes" id="UP000199236">
    <property type="component" value="Unassembled WGS sequence"/>
</dbReference>
<evidence type="ECO:0000313" key="4">
    <source>
        <dbReference type="EMBL" id="SFO09691.1"/>
    </source>
</evidence>
<feature type="domain" description="N-acetyltransferase" evidence="3">
    <location>
        <begin position="1"/>
        <end position="173"/>
    </location>
</feature>
<reference evidence="4 5" key="1">
    <citation type="submission" date="2016-10" db="EMBL/GenBank/DDBJ databases">
        <authorList>
            <person name="de Groot N.N."/>
        </authorList>
    </citation>
    <scope>NUCLEOTIDE SEQUENCE [LARGE SCALE GENOMIC DNA]</scope>
    <source>
        <strain evidence="4 5">CGMCC 1.9157</strain>
    </source>
</reference>
<dbReference type="STRING" id="655353.SAMN04488056_103146"/>
<dbReference type="AlphaFoldDB" id="A0A1I5EF19"/>
<dbReference type="InterPro" id="IPR016181">
    <property type="entry name" value="Acyl_CoA_acyltransferase"/>
</dbReference>
<keyword evidence="2" id="KW-0012">Acyltransferase</keyword>